<name>A0A099NY44_PICKU</name>
<dbReference type="GO" id="GO:0003743">
    <property type="term" value="F:translation initiation factor activity"/>
    <property type="evidence" value="ECO:0007669"/>
    <property type="project" value="UniProtKB-KW"/>
</dbReference>
<dbReference type="InterPro" id="IPR048538">
    <property type="entry name" value="Rrn7_cyclin_C"/>
</dbReference>
<evidence type="ECO:0000256" key="8">
    <source>
        <dbReference type="ARBA" id="ARBA00023163"/>
    </source>
</evidence>
<dbReference type="HOGENOM" id="CLU_016553_3_0_1"/>
<evidence type="ECO:0000313" key="12">
    <source>
        <dbReference type="EMBL" id="KGK37758.1"/>
    </source>
</evidence>
<accession>A0A099NY44</accession>
<dbReference type="InterPro" id="IPR033599">
    <property type="entry name" value="TAF1B/Rrn7"/>
</dbReference>
<evidence type="ECO:0000259" key="11">
    <source>
        <dbReference type="Pfam" id="PF20645"/>
    </source>
</evidence>
<keyword evidence="13" id="KW-0396">Initiation factor</keyword>
<keyword evidence="7" id="KW-0238">DNA-binding</keyword>
<evidence type="ECO:0000256" key="6">
    <source>
        <dbReference type="ARBA" id="ARBA00023015"/>
    </source>
</evidence>
<evidence type="ECO:0000313" key="13">
    <source>
        <dbReference type="EMBL" id="ONH72968.1"/>
    </source>
</evidence>
<comment type="subcellular location">
    <subcellularLocation>
        <location evidence="1">Nucleus</location>
        <location evidence="1">Nucleolus</location>
    </subcellularLocation>
</comment>
<comment type="caution">
    <text evidence="12">The sequence shown here is derived from an EMBL/GenBank/DDBJ whole genome shotgun (WGS) entry which is preliminary data.</text>
</comment>
<evidence type="ECO:0000256" key="4">
    <source>
        <dbReference type="ARBA" id="ARBA00022771"/>
    </source>
</evidence>
<keyword evidence="6" id="KW-0805">Transcription regulation</keyword>
<protein>
    <submittedName>
        <fullName evidence="13">RNA polymerase I-specific transcription initiation factor RRN7</fullName>
    </submittedName>
</protein>
<dbReference type="GO" id="GO:0008270">
    <property type="term" value="F:zinc ion binding"/>
    <property type="evidence" value="ECO:0007669"/>
    <property type="project" value="UniProtKB-KW"/>
</dbReference>
<keyword evidence="3" id="KW-0479">Metal-binding</keyword>
<dbReference type="AlphaFoldDB" id="A0A099NY44"/>
<keyword evidence="13" id="KW-0648">Protein biosynthesis</keyword>
<evidence type="ECO:0000256" key="7">
    <source>
        <dbReference type="ARBA" id="ARBA00023125"/>
    </source>
</evidence>
<dbReference type="PANTHER" id="PTHR31576">
    <property type="entry name" value="TATA BOX-BINDING PROTEIN-ASSOCIATED FACTOR RNA POLYMERASE I SUBUNIT B"/>
    <property type="match status" value="1"/>
</dbReference>
<dbReference type="Proteomes" id="UP000029867">
    <property type="component" value="Unassembled WGS sequence"/>
</dbReference>
<evidence type="ECO:0000256" key="9">
    <source>
        <dbReference type="ARBA" id="ARBA00023242"/>
    </source>
</evidence>
<keyword evidence="5" id="KW-0862">Zinc</keyword>
<dbReference type="EMBL" id="JQFK01000030">
    <property type="protein sequence ID" value="KGK37758.1"/>
    <property type="molecule type" value="Genomic_DNA"/>
</dbReference>
<dbReference type="VEuPathDB" id="FungiDB:C5L36_0D00620"/>
<evidence type="ECO:0000256" key="1">
    <source>
        <dbReference type="ARBA" id="ARBA00004604"/>
    </source>
</evidence>
<reference evidence="12" key="2">
    <citation type="submission" date="2014-08" db="EMBL/GenBank/DDBJ databases">
        <title>Exploiting Issatchenkia orientalis SD108 for Succinic Acid Production.</title>
        <authorList>
            <person name="Xiao H."/>
            <person name="Shao Z."/>
            <person name="Jiang Y."/>
            <person name="Dole S."/>
            <person name="Zhao H."/>
        </authorList>
    </citation>
    <scope>NUCLEOTIDE SEQUENCE [LARGE SCALE GENOMIC DNA]</scope>
    <source>
        <strain evidence="12">SD108</strain>
    </source>
</reference>
<evidence type="ECO:0000256" key="5">
    <source>
        <dbReference type="ARBA" id="ARBA00022833"/>
    </source>
</evidence>
<feature type="region of interest" description="Disordered" evidence="10">
    <location>
        <begin position="389"/>
        <end position="411"/>
    </location>
</feature>
<dbReference type="GO" id="GO:0001164">
    <property type="term" value="F:RNA polymerase I core promoter sequence-specific DNA binding"/>
    <property type="evidence" value="ECO:0007669"/>
    <property type="project" value="InterPro"/>
</dbReference>
<dbReference type="GO" id="GO:0042790">
    <property type="term" value="P:nucleolar large rRNA transcription by RNA polymerase I"/>
    <property type="evidence" value="ECO:0007669"/>
    <property type="project" value="TreeGrafter"/>
</dbReference>
<comment type="similarity">
    <text evidence="2">Belongs to the RRN7/TAF1B family.</text>
</comment>
<feature type="domain" description="Rrn7/TAF1B C-terminal cyclin" evidence="11">
    <location>
        <begin position="224"/>
        <end position="307"/>
    </location>
</feature>
<dbReference type="Proteomes" id="UP000189274">
    <property type="component" value="Unassembled WGS sequence"/>
</dbReference>
<evidence type="ECO:0000313" key="14">
    <source>
        <dbReference type="Proteomes" id="UP000029867"/>
    </source>
</evidence>
<reference evidence="13" key="4">
    <citation type="submission" date="2017-01" db="EMBL/GenBank/DDBJ databases">
        <authorList>
            <person name="Mah S.A."/>
            <person name="Swanson W.J."/>
            <person name="Moy G.W."/>
            <person name="Vacquier V.D."/>
        </authorList>
    </citation>
    <scope>NUCLEOTIDE SEQUENCE [LARGE SCALE GENOMIC DNA]</scope>
    <source>
        <strain evidence="13">129</strain>
    </source>
</reference>
<keyword evidence="8" id="KW-0804">Transcription</keyword>
<dbReference type="eggNOG" id="ENOG502RYCI">
    <property type="taxonomic scope" value="Eukaryota"/>
</dbReference>
<evidence type="ECO:0000256" key="3">
    <source>
        <dbReference type="ARBA" id="ARBA00022723"/>
    </source>
</evidence>
<keyword evidence="9" id="KW-0539">Nucleus</keyword>
<sequence>MARYQRGQVCGVDNCPSRLWKRIDGRNVCQYGHINEFDIELDDEDQALEALGNGAGGDFSRRLRNVAGLTVSQAARDKVTRLGDDRTIRRKYGEDFRKLQSRCFQIILAKNTRYIIEQLKLEDDIRDEYVAVVKMLWAKLLGESVARKLETVTKHHDIAHLNILNYLAILQMELPVYLRDFIALTYGKKYSLERTEYALPRELRLQIPYSQSSTFHGTLIANYIDTLTRKFPLQHIRDHASHVNINYYPLIVRTLSELSLPLEISQCIRNCIEKHKIDLTMAIIPKEKTHPELKVMALIVIFTRLYLSKYPDRLATWKREYTPSMKARVLFQTSFHELCNWSRQEVYTFLTEYEAHHLPSIRSTNIASSHSYKDRNESRMAHSLMELFPKRPPPPDSTHTHPPTVTDTGRDWNIDDALGQHIVAHYQCSSFQMERTVRRVWYQIKRKS</sequence>
<dbReference type="Pfam" id="PF20645">
    <property type="entry name" value="Rrn7_cyclin_C"/>
    <property type="match status" value="1"/>
</dbReference>
<evidence type="ECO:0000256" key="2">
    <source>
        <dbReference type="ARBA" id="ARBA00006899"/>
    </source>
</evidence>
<gene>
    <name evidence="13" type="ORF">BOH78_3425</name>
    <name evidence="12" type="ORF">JL09_g3089</name>
</gene>
<dbReference type="PANTHER" id="PTHR31576:SF2">
    <property type="entry name" value="TATA BOX-BINDING PROTEIN-ASSOCIATED FACTOR RNA POLYMERASE I SUBUNIT B"/>
    <property type="match status" value="1"/>
</dbReference>
<evidence type="ECO:0000256" key="10">
    <source>
        <dbReference type="SAM" id="MobiDB-lite"/>
    </source>
</evidence>
<reference evidence="15" key="3">
    <citation type="journal article" date="2017" name="Genome Announc.">
        <title>Genome sequences of Cyberlindnera fabianii 65, Pichia kudriavzevii 129, and Saccharomyces cerevisiae 131 isolated from fermented masau fruits in Zimbabwe.</title>
        <authorList>
            <person name="van Rijswijck I.M.H."/>
            <person name="Derks M.F.L."/>
            <person name="Abee T."/>
            <person name="de Ridder D."/>
            <person name="Smid E.J."/>
        </authorList>
    </citation>
    <scope>NUCLEOTIDE SEQUENCE [LARGE SCALE GENOMIC DNA]</scope>
    <source>
        <strain evidence="15">129</strain>
    </source>
</reference>
<dbReference type="GO" id="GO:0070860">
    <property type="term" value="C:RNA polymerase I core factor complex"/>
    <property type="evidence" value="ECO:0007669"/>
    <property type="project" value="InterPro"/>
</dbReference>
<dbReference type="EMBL" id="MQVM01000017">
    <property type="protein sequence ID" value="ONH72968.1"/>
    <property type="molecule type" value="Genomic_DNA"/>
</dbReference>
<evidence type="ECO:0000313" key="15">
    <source>
        <dbReference type="Proteomes" id="UP000189274"/>
    </source>
</evidence>
<proteinExistence type="inferred from homology"/>
<keyword evidence="4" id="KW-0863">Zinc-finger</keyword>
<reference evidence="14" key="1">
    <citation type="journal article" date="2014" name="Microb. Cell Fact.">
        <title>Exploiting Issatchenkia orientalis SD108 for succinic acid production.</title>
        <authorList>
            <person name="Xiao H."/>
            <person name="Shao Z."/>
            <person name="Jiang Y."/>
            <person name="Dole S."/>
            <person name="Zhao H."/>
        </authorList>
    </citation>
    <scope>NUCLEOTIDE SEQUENCE [LARGE SCALE GENOMIC DNA]</scope>
    <source>
        <strain evidence="14">SD108</strain>
    </source>
</reference>
<organism evidence="12 14">
    <name type="scientific">Pichia kudriavzevii</name>
    <name type="common">Yeast</name>
    <name type="synonym">Issatchenkia orientalis</name>
    <dbReference type="NCBI Taxonomy" id="4909"/>
    <lineage>
        <taxon>Eukaryota</taxon>
        <taxon>Fungi</taxon>
        <taxon>Dikarya</taxon>
        <taxon>Ascomycota</taxon>
        <taxon>Saccharomycotina</taxon>
        <taxon>Pichiomycetes</taxon>
        <taxon>Pichiales</taxon>
        <taxon>Pichiaceae</taxon>
        <taxon>Pichia</taxon>
    </lineage>
</organism>